<gene>
    <name evidence="4" type="ORF">SAMN05421773_10288</name>
</gene>
<dbReference type="PROSITE" id="PS50011">
    <property type="entry name" value="PROTEIN_KINASE_DOM"/>
    <property type="match status" value="1"/>
</dbReference>
<dbReference type="SUPFAM" id="SSF158745">
    <property type="entry name" value="LanC-like"/>
    <property type="match status" value="1"/>
</dbReference>
<protein>
    <submittedName>
        <fullName evidence="4">Protein kinase domain-containing protein</fullName>
    </submittedName>
</protein>
<evidence type="ECO:0000313" key="5">
    <source>
        <dbReference type="Proteomes" id="UP000199207"/>
    </source>
</evidence>
<dbReference type="GO" id="GO:0046872">
    <property type="term" value="F:metal ion binding"/>
    <property type="evidence" value="ECO:0007669"/>
    <property type="project" value="UniProtKB-KW"/>
</dbReference>
<dbReference type="RefSeq" id="WP_139238260.1">
    <property type="nucleotide sequence ID" value="NZ_FOLM01000002.1"/>
</dbReference>
<feature type="region of interest" description="Disordered" evidence="2">
    <location>
        <begin position="893"/>
        <end position="917"/>
    </location>
</feature>
<feature type="binding site" evidence="1">
    <location>
        <position position="813"/>
    </location>
    <ligand>
        <name>Zn(2+)</name>
        <dbReference type="ChEBI" id="CHEBI:29105"/>
    </ligand>
</feature>
<keyword evidence="1" id="KW-0862">Zinc</keyword>
<name>A0A1I1GXI4_9ACTN</name>
<evidence type="ECO:0000259" key="3">
    <source>
        <dbReference type="PROSITE" id="PS50011"/>
    </source>
</evidence>
<dbReference type="InterPro" id="IPR000719">
    <property type="entry name" value="Prot_kinase_dom"/>
</dbReference>
<dbReference type="SUPFAM" id="SSF56112">
    <property type="entry name" value="Protein kinase-like (PK-like)"/>
    <property type="match status" value="1"/>
</dbReference>
<keyword evidence="4" id="KW-0418">Kinase</keyword>
<dbReference type="InterPro" id="IPR012341">
    <property type="entry name" value="6hp_glycosidase-like_sf"/>
</dbReference>
<dbReference type="Pfam" id="PF00069">
    <property type="entry name" value="Pkinase"/>
    <property type="match status" value="1"/>
</dbReference>
<organism evidence="4 5">
    <name type="scientific">Streptomyces aidingensis</name>
    <dbReference type="NCBI Taxonomy" id="910347"/>
    <lineage>
        <taxon>Bacteria</taxon>
        <taxon>Bacillati</taxon>
        <taxon>Actinomycetota</taxon>
        <taxon>Actinomycetes</taxon>
        <taxon>Kitasatosporales</taxon>
        <taxon>Streptomycetaceae</taxon>
        <taxon>Streptomyces</taxon>
    </lineage>
</organism>
<dbReference type="Proteomes" id="UP000199207">
    <property type="component" value="Unassembled WGS sequence"/>
</dbReference>
<feature type="binding site" evidence="1">
    <location>
        <position position="768"/>
    </location>
    <ligand>
        <name>Zn(2+)</name>
        <dbReference type="ChEBI" id="CHEBI:29105"/>
    </ligand>
</feature>
<dbReference type="STRING" id="910347.SAMN05421773_10288"/>
<dbReference type="NCBIfam" id="NF038150">
    <property type="entry name" value="lanthi_synth_IV"/>
    <property type="match status" value="1"/>
</dbReference>
<dbReference type="PANTHER" id="PTHR12736:SF7">
    <property type="entry name" value="LANC-LIKE PROTEIN 3"/>
    <property type="match status" value="1"/>
</dbReference>
<dbReference type="Pfam" id="PF05147">
    <property type="entry name" value="LANC_like"/>
    <property type="match status" value="1"/>
</dbReference>
<dbReference type="PANTHER" id="PTHR12736">
    <property type="entry name" value="LANC-LIKE PROTEIN"/>
    <property type="match status" value="1"/>
</dbReference>
<dbReference type="GO" id="GO:0005886">
    <property type="term" value="C:plasma membrane"/>
    <property type="evidence" value="ECO:0007669"/>
    <property type="project" value="TreeGrafter"/>
</dbReference>
<feature type="domain" description="Protein kinase" evidence="3">
    <location>
        <begin position="218"/>
        <end position="488"/>
    </location>
</feature>
<dbReference type="InterPro" id="IPR058053">
    <property type="entry name" value="RamC_C"/>
</dbReference>
<dbReference type="SMART" id="SM00220">
    <property type="entry name" value="S_TKc"/>
    <property type="match status" value="1"/>
</dbReference>
<keyword evidence="1" id="KW-0479">Metal-binding</keyword>
<evidence type="ECO:0000256" key="2">
    <source>
        <dbReference type="SAM" id="MobiDB-lite"/>
    </source>
</evidence>
<dbReference type="InterPro" id="IPR011009">
    <property type="entry name" value="Kinase-like_dom_sf"/>
</dbReference>
<dbReference type="PRINTS" id="PR01950">
    <property type="entry name" value="LANCSUPER"/>
</dbReference>
<dbReference type="Gene3D" id="3.30.200.20">
    <property type="entry name" value="Phosphorylase Kinase, domain 1"/>
    <property type="match status" value="1"/>
</dbReference>
<dbReference type="InterPro" id="IPR057929">
    <property type="entry name" value="RamC_N"/>
</dbReference>
<dbReference type="OrthoDB" id="1492512at2"/>
<keyword evidence="5" id="KW-1185">Reference proteome</keyword>
<dbReference type="AlphaFoldDB" id="A0A1I1GXI4"/>
<feature type="binding site" evidence="1">
    <location>
        <position position="814"/>
    </location>
    <ligand>
        <name>Zn(2+)</name>
        <dbReference type="ChEBI" id="CHEBI:29105"/>
    </ligand>
</feature>
<dbReference type="GO" id="GO:0004672">
    <property type="term" value="F:protein kinase activity"/>
    <property type="evidence" value="ECO:0007669"/>
    <property type="project" value="InterPro"/>
</dbReference>
<dbReference type="GO" id="GO:0005524">
    <property type="term" value="F:ATP binding"/>
    <property type="evidence" value="ECO:0007669"/>
    <property type="project" value="InterPro"/>
</dbReference>
<reference evidence="4 5" key="1">
    <citation type="submission" date="2016-10" db="EMBL/GenBank/DDBJ databases">
        <authorList>
            <person name="de Groot N.N."/>
        </authorList>
    </citation>
    <scope>NUCLEOTIDE SEQUENCE [LARGE SCALE GENOMIC DNA]</scope>
    <source>
        <strain evidence="4 5">CGMCC 4.5739</strain>
    </source>
</reference>
<keyword evidence="4" id="KW-0808">Transferase</keyword>
<dbReference type="GO" id="GO:0031179">
    <property type="term" value="P:peptide modification"/>
    <property type="evidence" value="ECO:0007669"/>
    <property type="project" value="InterPro"/>
</dbReference>
<evidence type="ECO:0000256" key="1">
    <source>
        <dbReference type="PIRSR" id="PIRSR607822-1"/>
    </source>
</evidence>
<sequence length="917" mass="97099">MTHRVTEGGLEHLLDNALRTTGTGTRWTVTTDGMWCRATPDSGELREQGWKLHLSATAASAAAVLERALGVLLREDSVFKFARSLAQVTILNARSTPRGSSGKFLTVYPGSDEAAARLARELHRATSGLAGPRILSDRPYAPGSLVHYRYGSFVGRRRLSEDGLMVWYVRDPDGNPVEDKRTGAYLPPPWAISPFPEEPGVPVKPPAPRSTVMLGGRFAVREAIRHTNKGGVYRGTDTRTGAPVVIKEARPHVEADASGRDVRDWLRAEARMLKELGGLGLAPEALAVFEHGRHLFLAQEEVPGVTLRTWAAEHFRDAGPDRYRADALALAGRLVDLVAAAHARRCVLRDLSPGNVVVRPDGELRLIDLELAVLDDGSAEPTRLGTPGFSAPERLTDAPVSPTADYYSLGATACFVLAGRVPQLLPEEPADRTADARMAAWLGACAVRLRLPAGVVTMLLGLLREDPAERWDPGRARAALRASAAPPVSGRARVAPAAAPAVAGPARPEPPDGVGDAVAGIVDYLIDSMTPADDGHLWPVSTTAGETGPCTVQQGAAGVLAVLSRYYELTGDPRLPGVISTAGHWIVRRTGTRRARPGLYFGGPGTAWALYDAGRAVDDDRLTHHARALALAPLETSPSHDITHGTAGSGMAALHLWERTGDARFAELAVAAADRLAAAARRGPAGVSWAVPAEAVSRLAGRHHLGFAHGAAGIGCFLLSASAVSDRPAHLELAVDAGEQLLSRAVVAGGAANWPAEATDPPTSPYWCHGAAGIGTFLIRLHRATGDPRFGDLARRGTRAVADHASRAPVTQCHGLAGNGDFLLDMADATGEAAHRSLAGELARLILAQQARRNGHVVFPNEFGDVSASWSDGAAGILAFLLRLRHASPRHWMVRPPAPPATTPRSTGDRPRPACPS</sequence>
<proteinExistence type="predicted"/>
<dbReference type="Pfam" id="PF25816">
    <property type="entry name" value="RamC_N"/>
    <property type="match status" value="1"/>
</dbReference>
<dbReference type="CDD" id="cd04791">
    <property type="entry name" value="LanC_SerThrkinase"/>
    <property type="match status" value="1"/>
</dbReference>
<dbReference type="SMART" id="SM01260">
    <property type="entry name" value="LANC_like"/>
    <property type="match status" value="1"/>
</dbReference>
<dbReference type="EMBL" id="FOLM01000002">
    <property type="protein sequence ID" value="SFC13690.1"/>
    <property type="molecule type" value="Genomic_DNA"/>
</dbReference>
<dbReference type="InterPro" id="IPR007822">
    <property type="entry name" value="LANC-like"/>
</dbReference>
<dbReference type="GO" id="GO:0005975">
    <property type="term" value="P:carbohydrate metabolic process"/>
    <property type="evidence" value="ECO:0007669"/>
    <property type="project" value="InterPro"/>
</dbReference>
<feature type="compositionally biased region" description="Basic and acidic residues" evidence="2">
    <location>
        <begin position="907"/>
        <end position="917"/>
    </location>
</feature>
<evidence type="ECO:0000313" key="4">
    <source>
        <dbReference type="EMBL" id="SFC13690.1"/>
    </source>
</evidence>
<dbReference type="Gene3D" id="1.50.10.10">
    <property type="match status" value="2"/>
</dbReference>
<dbReference type="Gene3D" id="1.10.510.10">
    <property type="entry name" value="Transferase(Phosphotransferase) domain 1"/>
    <property type="match status" value="1"/>
</dbReference>
<accession>A0A1I1GXI4</accession>